<evidence type="ECO:0000313" key="5">
    <source>
        <dbReference type="Proteomes" id="UP000294683"/>
    </source>
</evidence>
<evidence type="ECO:0000313" key="3">
    <source>
        <dbReference type="EMBL" id="TDP29660.1"/>
    </source>
</evidence>
<keyword evidence="5" id="KW-1185">Reference proteome</keyword>
<reference evidence="2 4" key="1">
    <citation type="submission" date="2018-06" db="EMBL/GenBank/DDBJ databases">
        <authorList>
            <consortium name="Pathogen Informatics"/>
            <person name="Doyle S."/>
        </authorList>
    </citation>
    <scope>NUCLEOTIDE SEQUENCE [LARGE SCALE GENOMIC DNA]</scope>
    <source>
        <strain evidence="2 4">NCTC11188</strain>
    </source>
</reference>
<evidence type="ECO:0000313" key="2">
    <source>
        <dbReference type="EMBL" id="SUB25761.1"/>
    </source>
</evidence>
<keyword evidence="1" id="KW-0175">Coiled coil</keyword>
<dbReference type="Proteomes" id="UP000294683">
    <property type="component" value="Unassembled WGS sequence"/>
</dbReference>
<dbReference type="EMBL" id="UGSQ01000003">
    <property type="protein sequence ID" value="SUB25761.1"/>
    <property type="molecule type" value="Genomic_DNA"/>
</dbReference>
<accession>A0A379AUS7</accession>
<evidence type="ECO:0000256" key="1">
    <source>
        <dbReference type="SAM" id="Coils"/>
    </source>
</evidence>
<dbReference type="EMBL" id="SNXJ01000002">
    <property type="protein sequence ID" value="TDP29660.1"/>
    <property type="molecule type" value="Genomic_DNA"/>
</dbReference>
<dbReference type="InterPro" id="IPR011664">
    <property type="entry name" value="Abi_system_AbiD/AbiF-like"/>
</dbReference>
<dbReference type="Pfam" id="PF07751">
    <property type="entry name" value="Abi_2"/>
    <property type="match status" value="1"/>
</dbReference>
<name>A0A379AUS7_AVIGA</name>
<reference evidence="3 5" key="2">
    <citation type="submission" date="2019-03" db="EMBL/GenBank/DDBJ databases">
        <title>Genomic Encyclopedia of Type Strains, Phase IV (KMG-IV): sequencing the most valuable type-strain genomes for metagenomic binning, comparative biology and taxonomic classification.</title>
        <authorList>
            <person name="Goeker M."/>
        </authorList>
    </citation>
    <scope>NUCLEOTIDE SEQUENCE [LARGE SCALE GENOMIC DNA]</scope>
    <source>
        <strain evidence="3 5">DSM 17481</strain>
    </source>
</reference>
<sequence length="348" mass="41545">MLTFKKPEKSNTELIKEWKKRGLTIPDEQRAERYLEFISYYRLSAYTIPFQTPSSTQPHQFKPNTTFDDILNLYIFDRELRLLVMDAIERIEVAIRTQICNVLSLQKDDNKDSLGAFWYLEGKHFLHKFAHFQFLSKLEKHLLDEKNKLERDIKKIEKREHLSREQKETLIEKAQKENFVRHYVSQYDNPKLPPCWMMVEMLTWGELSNLYAHLRSSSLKKQIATNLGVTREILESWLKAFNTIRNICAHHSRLWNRELGIAIKIPHSTKIRWLSVIPQRNQLNNIQFERRIYSILVALQTILYTVSPKSSWAKRLKALIEKYPQLSLFNMGIPENWHQDSFWKNALK</sequence>
<dbReference type="RefSeq" id="WP_115261323.1">
    <property type="nucleotide sequence ID" value="NZ_SNXJ01000002.1"/>
</dbReference>
<protein>
    <submittedName>
        <fullName evidence="3">Abortive infection bacteriophage resistance protein</fullName>
    </submittedName>
    <submittedName>
        <fullName evidence="2">Abortive infection bacteriophage resistance-like protein</fullName>
    </submittedName>
</protein>
<dbReference type="AlphaFoldDB" id="A0A379AUS7"/>
<proteinExistence type="predicted"/>
<organism evidence="2 4">
    <name type="scientific">Avibacterium gallinarum</name>
    <name type="common">Pasteurella gallinarum</name>
    <dbReference type="NCBI Taxonomy" id="755"/>
    <lineage>
        <taxon>Bacteria</taxon>
        <taxon>Pseudomonadati</taxon>
        <taxon>Pseudomonadota</taxon>
        <taxon>Gammaproteobacteria</taxon>
        <taxon>Pasteurellales</taxon>
        <taxon>Pasteurellaceae</taxon>
        <taxon>Avibacterium</taxon>
    </lineage>
</organism>
<dbReference type="Proteomes" id="UP000255113">
    <property type="component" value="Unassembled WGS sequence"/>
</dbReference>
<evidence type="ECO:0000313" key="4">
    <source>
        <dbReference type="Proteomes" id="UP000255113"/>
    </source>
</evidence>
<feature type="coiled-coil region" evidence="1">
    <location>
        <begin position="139"/>
        <end position="166"/>
    </location>
</feature>
<gene>
    <name evidence="3" type="ORF">EV689_102189</name>
    <name evidence="2" type="ORF">NCTC11188_00077</name>
</gene>